<proteinExistence type="predicted"/>
<evidence type="ECO:0000256" key="6">
    <source>
        <dbReference type="ARBA" id="ARBA00022801"/>
    </source>
</evidence>
<keyword evidence="5" id="KW-0255">Endonuclease</keyword>
<protein>
    <recommendedName>
        <fullName evidence="17">Integrase catalytic domain-containing protein</fullName>
    </recommendedName>
</protein>
<evidence type="ECO:0000256" key="16">
    <source>
        <dbReference type="SAM" id="MobiDB-lite"/>
    </source>
</evidence>
<evidence type="ECO:0000256" key="10">
    <source>
        <dbReference type="ARBA" id="ARBA00022918"/>
    </source>
</evidence>
<comment type="catalytic activity">
    <reaction evidence="15">
        <text>DNA(n) + a 2'-deoxyribonucleoside 5'-triphosphate = DNA(n+1) + diphosphate</text>
        <dbReference type="Rhea" id="RHEA:22508"/>
        <dbReference type="Rhea" id="RHEA-COMP:17339"/>
        <dbReference type="Rhea" id="RHEA-COMP:17340"/>
        <dbReference type="ChEBI" id="CHEBI:33019"/>
        <dbReference type="ChEBI" id="CHEBI:61560"/>
        <dbReference type="ChEBI" id="CHEBI:173112"/>
        <dbReference type="EC" id="2.7.7.7"/>
    </reaction>
</comment>
<keyword evidence="12" id="KW-0233">DNA recombination</keyword>
<dbReference type="SUPFAM" id="SSF53098">
    <property type="entry name" value="Ribonuclease H-like"/>
    <property type="match status" value="1"/>
</dbReference>
<keyword evidence="6" id="KW-0378">Hydrolase</keyword>
<dbReference type="GO" id="GO:0003887">
    <property type="term" value="F:DNA-directed DNA polymerase activity"/>
    <property type="evidence" value="ECO:0007669"/>
    <property type="project" value="UniProtKB-KW"/>
</dbReference>
<keyword evidence="11" id="KW-0808">Transferase</keyword>
<keyword evidence="9" id="KW-0229">DNA integration</keyword>
<keyword evidence="11" id="KW-0239">DNA-directed DNA polymerase</keyword>
<dbReference type="GO" id="GO:0003964">
    <property type="term" value="F:RNA-directed DNA polymerase activity"/>
    <property type="evidence" value="ECO:0007669"/>
    <property type="project" value="UniProtKB-KW"/>
</dbReference>
<reference evidence="18" key="1">
    <citation type="submission" date="2021-03" db="EMBL/GenBank/DDBJ databases">
        <title>Draft genome sequence of rust myrtle Austropuccinia psidii MF-1, a brazilian biotype.</title>
        <authorList>
            <person name="Quecine M.C."/>
            <person name="Pachon D.M.R."/>
            <person name="Bonatelli M.L."/>
            <person name="Correr F.H."/>
            <person name="Franceschini L.M."/>
            <person name="Leite T.F."/>
            <person name="Margarido G.R.A."/>
            <person name="Almeida C.A."/>
            <person name="Ferrarezi J.A."/>
            <person name="Labate C.A."/>
        </authorList>
    </citation>
    <scope>NUCLEOTIDE SEQUENCE</scope>
    <source>
        <strain evidence="18">MF-1</strain>
    </source>
</reference>
<dbReference type="GO" id="GO:0003723">
    <property type="term" value="F:RNA binding"/>
    <property type="evidence" value="ECO:0007669"/>
    <property type="project" value="UniProtKB-KW"/>
</dbReference>
<evidence type="ECO:0000259" key="17">
    <source>
        <dbReference type="PROSITE" id="PS50994"/>
    </source>
</evidence>
<dbReference type="InterPro" id="IPR036397">
    <property type="entry name" value="RNaseH_sf"/>
</dbReference>
<evidence type="ECO:0000256" key="12">
    <source>
        <dbReference type="ARBA" id="ARBA00023172"/>
    </source>
</evidence>
<comment type="caution">
    <text evidence="18">The sequence shown here is derived from an EMBL/GenBank/DDBJ whole genome shotgun (WGS) entry which is preliminary data.</text>
</comment>
<evidence type="ECO:0000256" key="9">
    <source>
        <dbReference type="ARBA" id="ARBA00022908"/>
    </source>
</evidence>
<dbReference type="PANTHER" id="PTHR42648">
    <property type="entry name" value="TRANSPOSASE, PUTATIVE-RELATED"/>
    <property type="match status" value="1"/>
</dbReference>
<dbReference type="Gene3D" id="3.30.420.10">
    <property type="entry name" value="Ribonuclease H-like superfamily/Ribonuclease H"/>
    <property type="match status" value="1"/>
</dbReference>
<dbReference type="GO" id="GO:0015074">
    <property type="term" value="P:DNA integration"/>
    <property type="evidence" value="ECO:0007669"/>
    <property type="project" value="UniProtKB-KW"/>
</dbReference>
<evidence type="ECO:0000256" key="8">
    <source>
        <dbReference type="ARBA" id="ARBA00022884"/>
    </source>
</evidence>
<evidence type="ECO:0000256" key="4">
    <source>
        <dbReference type="ARBA" id="ARBA00022723"/>
    </source>
</evidence>
<evidence type="ECO:0000256" key="3">
    <source>
        <dbReference type="ARBA" id="ARBA00022722"/>
    </source>
</evidence>
<dbReference type="Proteomes" id="UP000765509">
    <property type="component" value="Unassembled WGS sequence"/>
</dbReference>
<keyword evidence="8" id="KW-0694">RNA-binding</keyword>
<dbReference type="Pfam" id="PF13976">
    <property type="entry name" value="gag_pre-integrs"/>
    <property type="match status" value="1"/>
</dbReference>
<keyword evidence="7" id="KW-0460">Magnesium</keyword>
<dbReference type="GO" id="GO:0032196">
    <property type="term" value="P:transposition"/>
    <property type="evidence" value="ECO:0007669"/>
    <property type="project" value="UniProtKB-KW"/>
</dbReference>
<organism evidence="18 19">
    <name type="scientific">Austropuccinia psidii MF-1</name>
    <dbReference type="NCBI Taxonomy" id="1389203"/>
    <lineage>
        <taxon>Eukaryota</taxon>
        <taxon>Fungi</taxon>
        <taxon>Dikarya</taxon>
        <taxon>Basidiomycota</taxon>
        <taxon>Pucciniomycotina</taxon>
        <taxon>Pucciniomycetes</taxon>
        <taxon>Pucciniales</taxon>
        <taxon>Sphaerophragmiaceae</taxon>
        <taxon>Austropuccinia</taxon>
    </lineage>
</organism>
<dbReference type="GO" id="GO:0005634">
    <property type="term" value="C:nucleus"/>
    <property type="evidence" value="ECO:0007669"/>
    <property type="project" value="UniProtKB-ARBA"/>
</dbReference>
<dbReference type="AlphaFoldDB" id="A0A9Q3H3I5"/>
<evidence type="ECO:0000256" key="11">
    <source>
        <dbReference type="ARBA" id="ARBA00022932"/>
    </source>
</evidence>
<dbReference type="PROSITE" id="PS50994">
    <property type="entry name" value="INTEGRASE"/>
    <property type="match status" value="1"/>
</dbReference>
<feature type="region of interest" description="Disordered" evidence="16">
    <location>
        <begin position="126"/>
        <end position="159"/>
    </location>
</feature>
<evidence type="ECO:0000256" key="1">
    <source>
        <dbReference type="ARBA" id="ARBA00022578"/>
    </source>
</evidence>
<evidence type="ECO:0000256" key="14">
    <source>
        <dbReference type="ARBA" id="ARBA00048173"/>
    </source>
</evidence>
<dbReference type="InterPro" id="IPR012337">
    <property type="entry name" value="RNaseH-like_sf"/>
</dbReference>
<dbReference type="PANTHER" id="PTHR42648:SF11">
    <property type="entry name" value="TRANSPOSON TY4-P GAG-POL POLYPROTEIN"/>
    <property type="match status" value="1"/>
</dbReference>
<gene>
    <name evidence="18" type="ORF">O181_027765</name>
</gene>
<keyword evidence="19" id="KW-1185">Reference proteome</keyword>
<keyword evidence="3" id="KW-0540">Nuclease</keyword>
<dbReference type="InterPro" id="IPR039537">
    <property type="entry name" value="Retrotran_Ty1/copia-like"/>
</dbReference>
<dbReference type="GO" id="GO:0016787">
    <property type="term" value="F:hydrolase activity"/>
    <property type="evidence" value="ECO:0007669"/>
    <property type="project" value="UniProtKB-KW"/>
</dbReference>
<evidence type="ECO:0000313" key="18">
    <source>
        <dbReference type="EMBL" id="MBW0488050.1"/>
    </source>
</evidence>
<dbReference type="InterPro" id="IPR001584">
    <property type="entry name" value="Integrase_cat-core"/>
</dbReference>
<evidence type="ECO:0000256" key="7">
    <source>
        <dbReference type="ARBA" id="ARBA00022842"/>
    </source>
</evidence>
<dbReference type="InterPro" id="IPR013103">
    <property type="entry name" value="RVT_2"/>
</dbReference>
<keyword evidence="13" id="KW-0511">Multifunctional enzyme</keyword>
<dbReference type="InterPro" id="IPR025724">
    <property type="entry name" value="GAG-pre-integrase_dom"/>
</dbReference>
<dbReference type="GO" id="GO:0046872">
    <property type="term" value="F:metal ion binding"/>
    <property type="evidence" value="ECO:0007669"/>
    <property type="project" value="UniProtKB-KW"/>
</dbReference>
<evidence type="ECO:0000256" key="2">
    <source>
        <dbReference type="ARBA" id="ARBA00022695"/>
    </source>
</evidence>
<keyword evidence="2" id="KW-0548">Nucleotidyltransferase</keyword>
<evidence type="ECO:0000313" key="19">
    <source>
        <dbReference type="Proteomes" id="UP000765509"/>
    </source>
</evidence>
<dbReference type="OrthoDB" id="3255262at2759"/>
<keyword evidence="10" id="KW-0695">RNA-directed DNA polymerase</keyword>
<evidence type="ECO:0000256" key="5">
    <source>
        <dbReference type="ARBA" id="ARBA00022759"/>
    </source>
</evidence>
<evidence type="ECO:0000256" key="13">
    <source>
        <dbReference type="ARBA" id="ARBA00023268"/>
    </source>
</evidence>
<dbReference type="Pfam" id="PF07727">
    <property type="entry name" value="RVT_2"/>
    <property type="match status" value="1"/>
</dbReference>
<feature type="domain" description="Integrase catalytic" evidence="17">
    <location>
        <begin position="403"/>
        <end position="579"/>
    </location>
</feature>
<dbReference type="GO" id="GO:0004519">
    <property type="term" value="F:endonuclease activity"/>
    <property type="evidence" value="ECO:0007669"/>
    <property type="project" value="UniProtKB-KW"/>
</dbReference>
<dbReference type="EMBL" id="AVOT02009416">
    <property type="protein sequence ID" value="MBW0488050.1"/>
    <property type="molecule type" value="Genomic_DNA"/>
</dbReference>
<accession>A0A9Q3H3I5</accession>
<name>A0A9Q3H3I5_9BASI</name>
<sequence>MPSQSARLIYQAIRKRFTKASWSAVANQLNILQQAGDQSQNMTQFSVTLQSAINTIKNQLGPVTEDNLMAVLYYLYAPSYQQQITQALNTRKAAKPDIPIFCDDILDIIRQLGSCKQTNTIPIEQGQISRMESGSNQKNGKKNKGPSPKQTSQSSSCTALTSADRPIECKKKWLTSEYPFYFCCQNTASVASLSTIPMLEEGEALLDSGVTHLVVGIISLFTNLKATDMILSVASRHKFPVDGVRDVVLNTLGGALELRDVLLCKHIPGVVIAMGQLNTGNTSLIFLQDLFHIQQHQSHITSFKRNNQWFIPVIPTAVSRTPPIYISSLSNNNHPPVTPIYLSSASPDMLPSNTSPCRLWHQRIGHLSLRNIKRLLQFNAVTGLPTLPSTNLDICHPCSIAKSQHRPLKTPSRNLVNGLGDVILADLIGPLPEGVGTAKYTLLIQDSFSRLTEIVPLSDKAEAKNQLKAWILRFNNSTNYHVKCLRTDNGSEFKNNFMDTFTSANGIIREYLIRYEHHQNGQIECTNRTIGEMARTCLLEANLPAHLWTYAFKHAVWIFNHVLHLKETKTPYELLGIILGSPRTQKVGNFGYRRRTLLFCLLRLSLMNSLFYNTPPKKVPAIHNIKVENLFDPGTINELQKQDAVIQTLSALSPVEHLLPITYDEAVKSVEADKWREAINEELLRMKEEDVFKVCTLTDALKHVTLKDILSTKGYQQQYEVNFEETFAPTPTFNALQSLFAVSVKMKWPLRTFDVKVVFLHSLIDMPIYLWPPKGMQLTKGQVVCLNKALYGTKQAARCWWQHLIMGILQQIGFKPNDEDLTRLLLAHISISLDASLRIKWDKEVNNLVGIKIKQTQDGYSFSQPELIRKLISITPSTITVLSSLPANMNLQSNPAQEFDQSYLQQIGILLYIAQGSRPDIAFSVNYLAQFSMATDQTHWDALEHLIAYMRHTLELGNHIAPRQEARGLECFIDANWGGEGNHSTHGFLLLFHGSPIGWQSKCQATVASLTCQAEYMALAFAAREAF</sequence>
<comment type="catalytic activity">
    <reaction evidence="14">
        <text>DNA(n) + a 2'-deoxyribonucleoside 5'-triphosphate = DNA(n+1) + diphosphate</text>
        <dbReference type="Rhea" id="RHEA:22508"/>
        <dbReference type="Rhea" id="RHEA-COMP:17339"/>
        <dbReference type="Rhea" id="RHEA-COMP:17340"/>
        <dbReference type="ChEBI" id="CHEBI:33019"/>
        <dbReference type="ChEBI" id="CHEBI:61560"/>
        <dbReference type="ChEBI" id="CHEBI:173112"/>
        <dbReference type="EC" id="2.7.7.49"/>
    </reaction>
</comment>
<evidence type="ECO:0000256" key="15">
    <source>
        <dbReference type="ARBA" id="ARBA00049244"/>
    </source>
</evidence>
<keyword evidence="1" id="KW-0815">Transposition</keyword>
<keyword evidence="4" id="KW-0479">Metal-binding</keyword>
<dbReference type="GO" id="GO:0006310">
    <property type="term" value="P:DNA recombination"/>
    <property type="evidence" value="ECO:0007669"/>
    <property type="project" value="UniProtKB-KW"/>
</dbReference>